<dbReference type="Gene3D" id="3.90.1640.10">
    <property type="entry name" value="inorganic pyrophosphatase (n-terminal core)"/>
    <property type="match status" value="1"/>
</dbReference>
<comment type="caution">
    <text evidence="2">The sequence shown here is derived from an EMBL/GenBank/DDBJ whole genome shotgun (WGS) entry which is preliminary data.</text>
</comment>
<evidence type="ECO:0000313" key="2">
    <source>
        <dbReference type="EMBL" id="HHQ80872.1"/>
    </source>
</evidence>
<dbReference type="InterPro" id="IPR001667">
    <property type="entry name" value="DDH_dom"/>
</dbReference>
<name>A0A7J3ZLU3_9CREN</name>
<feature type="domain" description="DDH" evidence="1">
    <location>
        <begin position="28"/>
        <end position="160"/>
    </location>
</feature>
<dbReference type="InterPro" id="IPR038763">
    <property type="entry name" value="DHH_sf"/>
</dbReference>
<dbReference type="PANTHER" id="PTHR47618:SF1">
    <property type="entry name" value="BIFUNCTIONAL OLIGORIBONUCLEASE AND PAP PHOSPHATASE NRNA"/>
    <property type="match status" value="1"/>
</dbReference>
<dbReference type="PANTHER" id="PTHR47618">
    <property type="entry name" value="BIFUNCTIONAL OLIGORIBONUCLEASE AND PAP PHOSPHATASE NRNA"/>
    <property type="match status" value="1"/>
</dbReference>
<dbReference type="Pfam" id="PF01368">
    <property type="entry name" value="DHH"/>
    <property type="match status" value="1"/>
</dbReference>
<accession>A0A7J3ZLU3</accession>
<reference evidence="2" key="1">
    <citation type="journal article" date="2020" name="mSystems">
        <title>Genome- and Community-Level Interaction Insights into Carbon Utilization and Element Cycling Functions of Hydrothermarchaeota in Hydrothermal Sediment.</title>
        <authorList>
            <person name="Zhou Z."/>
            <person name="Liu Y."/>
            <person name="Xu W."/>
            <person name="Pan J."/>
            <person name="Luo Z.H."/>
            <person name="Li M."/>
        </authorList>
    </citation>
    <scope>NUCLEOTIDE SEQUENCE [LARGE SCALE GENOMIC DNA]</scope>
    <source>
        <strain evidence="2">SpSt-1116</strain>
    </source>
</reference>
<proteinExistence type="predicted"/>
<organism evidence="2">
    <name type="scientific">Fervidicoccus fontis</name>
    <dbReference type="NCBI Taxonomy" id="683846"/>
    <lineage>
        <taxon>Archaea</taxon>
        <taxon>Thermoproteota</taxon>
        <taxon>Thermoprotei</taxon>
        <taxon>Fervidicoccales</taxon>
        <taxon>Fervidicoccaceae</taxon>
        <taxon>Fervidicoccus</taxon>
    </lineage>
</organism>
<gene>
    <name evidence="2" type="ORF">ENM78_05435</name>
</gene>
<sequence>MSLQETLTRLRRNWVTLKTLLEKHREAVILTHRYADVDATASSIALKKLLEDLFGYKSVTLASWEGPSKVALELLEKLNLAIDWKIANELEAPSLLLLVDVASQHQLGGFSKVLKEALKRSSSIVLVDHHAHSKVATYASVMLYEPRCSSSSEILALTLPSRFVSSDEGISCLLLAGIIADTSRYARASETTFLASYRLSVSCRYSYITGLMARNEEISERLARLKGLQRSVIRKKNGIVVVATYVSSYEGQVASSIVSLGADIALVVTRKDEESKITYRFSHRINDETAKKIIDKIVKREKVKSWGGHLRAGAILLDYSLNKRELSKYVKSLAEHVVDGL</sequence>
<dbReference type="SUPFAM" id="SSF64182">
    <property type="entry name" value="DHH phosphoesterases"/>
    <property type="match status" value="1"/>
</dbReference>
<evidence type="ECO:0000259" key="1">
    <source>
        <dbReference type="Pfam" id="PF01368"/>
    </source>
</evidence>
<protein>
    <recommendedName>
        <fullName evidence="1">DDH domain-containing protein</fullName>
    </recommendedName>
</protein>
<dbReference type="AlphaFoldDB" id="A0A7J3ZLU3"/>
<dbReference type="InterPro" id="IPR051319">
    <property type="entry name" value="Oligoribo/pAp-PDE_c-di-AMP_PDE"/>
</dbReference>
<dbReference type="EMBL" id="DRZC01000076">
    <property type="protein sequence ID" value="HHQ80872.1"/>
    <property type="molecule type" value="Genomic_DNA"/>
</dbReference>